<evidence type="ECO:0000313" key="1">
    <source>
        <dbReference type="EMBL" id="KAG8010349.1"/>
    </source>
</evidence>
<keyword evidence="2" id="KW-1185">Reference proteome</keyword>
<gene>
    <name evidence="1" type="primary">PIM1.3</name>
    <name evidence="1" type="ORF">GBF38_014629</name>
</gene>
<protein>
    <submittedName>
        <fullName evidence="1">Serine/threonine-protein kinase pim-1</fullName>
    </submittedName>
</protein>
<keyword evidence="1" id="KW-0808">Transferase</keyword>
<proteinExistence type="predicted"/>
<evidence type="ECO:0000313" key="2">
    <source>
        <dbReference type="Proteomes" id="UP000805704"/>
    </source>
</evidence>
<organism evidence="1 2">
    <name type="scientific">Nibea albiflora</name>
    <name type="common">Yellow drum</name>
    <name type="synonym">Corvina albiflora</name>
    <dbReference type="NCBI Taxonomy" id="240163"/>
    <lineage>
        <taxon>Eukaryota</taxon>
        <taxon>Metazoa</taxon>
        <taxon>Chordata</taxon>
        <taxon>Craniata</taxon>
        <taxon>Vertebrata</taxon>
        <taxon>Euteleostomi</taxon>
        <taxon>Actinopterygii</taxon>
        <taxon>Neopterygii</taxon>
        <taxon>Teleostei</taxon>
        <taxon>Neoteleostei</taxon>
        <taxon>Acanthomorphata</taxon>
        <taxon>Eupercaria</taxon>
        <taxon>Sciaenidae</taxon>
        <taxon>Nibea</taxon>
    </lineage>
</organism>
<sequence length="277" mass="30699">MLGKGSYGSVFAGERKRDNLPVAIKEISQQDVDRIPVLVDGDVTMVPLEVALLLTLEPAESESSAVVTLLDWFDLEDVLILVLERPDPCMGMYDYIYREEHRIKEDEAKIMTRQLVDALIEIHSKGVFHGDIKADNILIETGSDVPRVRVIDFGIGAFLSGDTLNAYAEREVFLCSPPEMWKDGTFQAESTTVWQLGLVVYEILHRRLPFQSGFGIKRRRTCVSPRLSVELIHLKPDSCSGSASDSASIFTGQWSKCSGLPAASNRRGDDGPDRALG</sequence>
<dbReference type="EMBL" id="CM024804">
    <property type="protein sequence ID" value="KAG8010349.1"/>
    <property type="molecule type" value="Genomic_DNA"/>
</dbReference>
<name>A0ACB7F743_NIBAL</name>
<comment type="caution">
    <text evidence="1">The sequence shown here is derived from an EMBL/GenBank/DDBJ whole genome shotgun (WGS) entry which is preliminary data.</text>
</comment>
<accession>A0ACB7F743</accession>
<dbReference type="Proteomes" id="UP000805704">
    <property type="component" value="Chromosome 16"/>
</dbReference>
<reference evidence="1" key="1">
    <citation type="submission" date="2020-04" db="EMBL/GenBank/DDBJ databases">
        <title>A chromosome-scale assembly and high-density genetic map of the yellow drum (Nibea albiflora) genome.</title>
        <authorList>
            <person name="Xu D."/>
            <person name="Zhang W."/>
            <person name="Chen R."/>
            <person name="Tan P."/>
            <person name="Wang L."/>
            <person name="Song H."/>
            <person name="Tian L."/>
            <person name="Zhu Q."/>
            <person name="Wang B."/>
        </authorList>
    </citation>
    <scope>NUCLEOTIDE SEQUENCE</scope>
    <source>
        <strain evidence="1">ZJHYS-2018</strain>
    </source>
</reference>
<keyword evidence="1" id="KW-0418">Kinase</keyword>